<dbReference type="InterPro" id="IPR011748">
    <property type="entry name" value="Unchr_phage_tail-like"/>
</dbReference>
<dbReference type="NCBIfam" id="TIGR02242">
    <property type="entry name" value="tail_TIGR02242"/>
    <property type="match status" value="1"/>
</dbReference>
<proteinExistence type="predicted"/>
<evidence type="ECO:0000313" key="1">
    <source>
        <dbReference type="EMBL" id="MFD2661234.1"/>
    </source>
</evidence>
<sequence length="684" mass="74908">MATYATEQRPFLTINHRKRWEEGFLHELAAGEEGLALLSAYRYRLQRTVPLDGIAAGFELAGAAAGPCSLLYLTDSNANSVVSYDAESGRAERLEGPSSLLQRPGSIAYTHRGISVLDRAESSVIRFAEVNGQRIWSVGPGIDAAGRYPAGLDPLNITDLAAGPDGSLYALDAGQRRIVRIDSGGRIAGVIPVTEPLAEGRAAIAVSREGFVYVLDAPGRKIAVYSGLVKTQEFPVEGPVSPSCIGIDQEGLVYIGESEGEGASEDERFIHVFRPDGGKAGVVSAFRGSSGNILFGHDDTMYVLSRAARTLSVLVREQALRKRDGAPLASGVYYAKALDSASFATPWQELSVDADVPESTQLEVSCLASDRKTFYLKGAERDLDAYLSDAAVPPGVKTDALDGLPWSEPMLNPKDAYLQGISGKYLWLRIRLIGSDRVTPTVRAVSAVFPKDSYLRYMPGVYQEDDASRSFLERYLSLFEHFFAESELSIGQIARWFDPDAVTGEYLRWLAGWLAVAYDENWTEEKLRLLLRRIPELYRKRGTRAGIESMIELFTGDKPYIVERFQLEAAEDAEVKQLLYKLFGSDPYGFCVVLKSPPEDASGYAAVKRIIEAEKPAHTAAGLVALQPWIVLDHHSYLEINSAFTKPNPRLGEAVIERDSALDDRDFPGYVRGKSRVGADTVLA</sequence>
<dbReference type="Gene3D" id="2.120.10.30">
    <property type="entry name" value="TolB, C-terminal domain"/>
    <property type="match status" value="1"/>
</dbReference>
<name>A0ABW5QY16_9BACL</name>
<dbReference type="RefSeq" id="WP_379273737.1">
    <property type="nucleotide sequence ID" value="NZ_JBHUGT010000024.1"/>
</dbReference>
<reference evidence="2" key="1">
    <citation type="journal article" date="2019" name="Int. J. Syst. Evol. Microbiol.">
        <title>The Global Catalogue of Microorganisms (GCM) 10K type strain sequencing project: providing services to taxonomists for standard genome sequencing and annotation.</title>
        <authorList>
            <consortium name="The Broad Institute Genomics Platform"/>
            <consortium name="The Broad Institute Genome Sequencing Center for Infectious Disease"/>
            <person name="Wu L."/>
            <person name="Ma J."/>
        </authorList>
    </citation>
    <scope>NUCLEOTIDE SEQUENCE [LARGE SCALE GENOMIC DNA]</scope>
    <source>
        <strain evidence="2">TISTR 1827</strain>
    </source>
</reference>
<dbReference type="InterPro" id="IPR006521">
    <property type="entry name" value="Tail_protein_I"/>
</dbReference>
<dbReference type="Proteomes" id="UP001597493">
    <property type="component" value="Unassembled WGS sequence"/>
</dbReference>
<keyword evidence="2" id="KW-1185">Reference proteome</keyword>
<comment type="caution">
    <text evidence="1">The sequence shown here is derived from an EMBL/GenBank/DDBJ whole genome shotgun (WGS) entry which is preliminary data.</text>
</comment>
<dbReference type="Pfam" id="PF09684">
    <property type="entry name" value="Tail_P2_I"/>
    <property type="match status" value="1"/>
</dbReference>
<accession>A0ABW5QY16</accession>
<protein>
    <submittedName>
        <fullName evidence="1">Phage tail protein</fullName>
    </submittedName>
</protein>
<evidence type="ECO:0000313" key="2">
    <source>
        <dbReference type="Proteomes" id="UP001597493"/>
    </source>
</evidence>
<dbReference type="EMBL" id="JBHUMY010000012">
    <property type="protein sequence ID" value="MFD2661234.1"/>
    <property type="molecule type" value="Genomic_DNA"/>
</dbReference>
<gene>
    <name evidence="1" type="ORF">ACFSW5_13335</name>
</gene>
<dbReference type="SUPFAM" id="SSF101898">
    <property type="entry name" value="NHL repeat"/>
    <property type="match status" value="1"/>
</dbReference>
<dbReference type="InterPro" id="IPR011042">
    <property type="entry name" value="6-blade_b-propeller_TolB-like"/>
</dbReference>
<organism evidence="1 2">
    <name type="scientific">Paenibacillus thailandensis</name>
    <dbReference type="NCBI Taxonomy" id="393250"/>
    <lineage>
        <taxon>Bacteria</taxon>
        <taxon>Bacillati</taxon>
        <taxon>Bacillota</taxon>
        <taxon>Bacilli</taxon>
        <taxon>Bacillales</taxon>
        <taxon>Paenibacillaceae</taxon>
        <taxon>Paenibacillus</taxon>
    </lineage>
</organism>